<dbReference type="Proteomes" id="UP000032049">
    <property type="component" value="Unassembled WGS sequence"/>
</dbReference>
<dbReference type="InterPro" id="IPR051199">
    <property type="entry name" value="LPS_LOS_Heptosyltrfase"/>
</dbReference>
<gene>
    <name evidence="3" type="ORF">TH53_09340</name>
</gene>
<protein>
    <submittedName>
        <fullName evidence="3">Contig34, whole genome shotgun sequence</fullName>
    </submittedName>
</protein>
<evidence type="ECO:0000313" key="4">
    <source>
        <dbReference type="Proteomes" id="UP000032049"/>
    </source>
</evidence>
<dbReference type="SUPFAM" id="SSF53756">
    <property type="entry name" value="UDP-Glycosyltransferase/glycogen phosphorylase"/>
    <property type="match status" value="1"/>
</dbReference>
<dbReference type="PANTHER" id="PTHR30160:SF1">
    <property type="entry name" value="LIPOPOLYSACCHARIDE 1,2-N-ACETYLGLUCOSAMINETRANSFERASE-RELATED"/>
    <property type="match status" value="1"/>
</dbReference>
<dbReference type="InterPro" id="IPR002201">
    <property type="entry name" value="Glyco_trans_9"/>
</dbReference>
<dbReference type="GO" id="GO:0009244">
    <property type="term" value="P:lipopolysaccharide core region biosynthetic process"/>
    <property type="evidence" value="ECO:0007669"/>
    <property type="project" value="TreeGrafter"/>
</dbReference>
<name>A0A0D0GJQ3_9SPHI</name>
<keyword evidence="1" id="KW-0328">Glycosyltransferase</keyword>
<evidence type="ECO:0000313" key="3">
    <source>
        <dbReference type="EMBL" id="KIO77502.1"/>
    </source>
</evidence>
<organism evidence="3 4">
    <name type="scientific">Pedobacter lusitanus</name>
    <dbReference type="NCBI Taxonomy" id="1503925"/>
    <lineage>
        <taxon>Bacteria</taxon>
        <taxon>Pseudomonadati</taxon>
        <taxon>Bacteroidota</taxon>
        <taxon>Sphingobacteriia</taxon>
        <taxon>Sphingobacteriales</taxon>
        <taxon>Sphingobacteriaceae</taxon>
        <taxon>Pedobacter</taxon>
    </lineage>
</organism>
<dbReference type="PANTHER" id="PTHR30160">
    <property type="entry name" value="TETRAACYLDISACCHARIDE 4'-KINASE-RELATED"/>
    <property type="match status" value="1"/>
</dbReference>
<dbReference type="CDD" id="cd03789">
    <property type="entry name" value="GT9_LPS_heptosyltransferase"/>
    <property type="match status" value="1"/>
</dbReference>
<accession>A0A0D0GJQ3</accession>
<reference evidence="3 4" key="1">
    <citation type="submission" date="2015-01" db="EMBL/GenBank/DDBJ databases">
        <title>Draft genome sequence of Pedobacter sp. NL19 isolated from sludge of an effluent treatment pond in an abandoned uranium mine.</title>
        <authorList>
            <person name="Santos T."/>
            <person name="Caetano T."/>
            <person name="Covas C."/>
            <person name="Cruz A."/>
            <person name="Mendo S."/>
        </authorList>
    </citation>
    <scope>NUCLEOTIDE SEQUENCE [LARGE SCALE GENOMIC DNA]</scope>
    <source>
        <strain evidence="3 4">NL19</strain>
    </source>
</reference>
<dbReference type="EMBL" id="JXRA01000034">
    <property type="protein sequence ID" value="KIO77502.1"/>
    <property type="molecule type" value="Genomic_DNA"/>
</dbReference>
<proteinExistence type="predicted"/>
<dbReference type="Pfam" id="PF01075">
    <property type="entry name" value="Glyco_transf_9"/>
    <property type="match status" value="1"/>
</dbReference>
<comment type="caution">
    <text evidence="3">The sequence shown here is derived from an EMBL/GenBank/DDBJ whole genome shotgun (WGS) entry which is preliminary data.</text>
</comment>
<dbReference type="STRING" id="1503925.TH53_09340"/>
<keyword evidence="4" id="KW-1185">Reference proteome</keyword>
<dbReference type="AlphaFoldDB" id="A0A0D0GJQ3"/>
<dbReference type="GO" id="GO:0008713">
    <property type="term" value="F:ADP-heptose-lipopolysaccharide heptosyltransferase activity"/>
    <property type="evidence" value="ECO:0007669"/>
    <property type="project" value="TreeGrafter"/>
</dbReference>
<keyword evidence="2" id="KW-0808">Transferase</keyword>
<sequence>MESWTDCKNVLCIRADNMGDLLMSSPAIHALREHLGAKITVLTSKKASAVARMSPDIDEVIQFDLPWIKSEDQDSPASIDQLLEMLKSRNFDACVIFTVYSQNPLPAVMVAYMAGIPKRLAYCRENPYALLTSWVPDPEPLEFIRHQVQRDLDLVANIGALALNKKINLIVSSGTWSTIKEKLLKKGIDLNMPYLILHPGVSEAKREFSNTGWINCGKQLLSAFGLPLLITGIAEEWAVADNLCKAIGKNSFNLCGLLDIEEFSCLIKNALAVVSVNTGTVHLAAAFNTPVVVLYAQSNPQHTPWMVPHQLLEYSIPVAYRSKNKVIEYVNGRLYHKELPLPETWQIVEAVRDLLLLNNNFNFSSTKS</sequence>
<evidence type="ECO:0000256" key="2">
    <source>
        <dbReference type="ARBA" id="ARBA00022679"/>
    </source>
</evidence>
<dbReference type="Gene3D" id="3.40.50.2000">
    <property type="entry name" value="Glycogen Phosphorylase B"/>
    <property type="match status" value="2"/>
</dbReference>
<evidence type="ECO:0000256" key="1">
    <source>
        <dbReference type="ARBA" id="ARBA00022676"/>
    </source>
</evidence>
<dbReference type="OrthoDB" id="9797795at2"/>
<dbReference type="GO" id="GO:0005829">
    <property type="term" value="C:cytosol"/>
    <property type="evidence" value="ECO:0007669"/>
    <property type="project" value="TreeGrafter"/>
</dbReference>